<dbReference type="EMBL" id="FNMZ01000004">
    <property type="protein sequence ID" value="SDX24839.1"/>
    <property type="molecule type" value="Genomic_DNA"/>
</dbReference>
<name>A0A1H3A7I6_9RHOB</name>
<gene>
    <name evidence="2" type="ORF">SAMN05444336_10464</name>
</gene>
<dbReference type="RefSeq" id="WP_092682238.1">
    <property type="nucleotide sequence ID" value="NZ_FNMZ01000004.1"/>
</dbReference>
<protein>
    <submittedName>
        <fullName evidence="2">Uncharacterized metal-binding protein YceD, DUF177 family</fullName>
    </submittedName>
</protein>
<evidence type="ECO:0000313" key="3">
    <source>
        <dbReference type="Proteomes" id="UP000199118"/>
    </source>
</evidence>
<dbReference type="Pfam" id="PF02620">
    <property type="entry name" value="YceD"/>
    <property type="match status" value="1"/>
</dbReference>
<evidence type="ECO:0000313" key="2">
    <source>
        <dbReference type="EMBL" id="SDX24839.1"/>
    </source>
</evidence>
<feature type="region of interest" description="Disordered" evidence="1">
    <location>
        <begin position="98"/>
        <end position="127"/>
    </location>
</feature>
<proteinExistence type="predicted"/>
<dbReference type="InterPro" id="IPR003772">
    <property type="entry name" value="YceD"/>
</dbReference>
<dbReference type="Proteomes" id="UP000199118">
    <property type="component" value="Unassembled WGS sequence"/>
</dbReference>
<keyword evidence="3" id="KW-1185">Reference proteome</keyword>
<dbReference type="AlphaFoldDB" id="A0A1H3A7I6"/>
<organism evidence="2 3">
    <name type="scientific">Albimonas donghaensis</name>
    <dbReference type="NCBI Taxonomy" id="356660"/>
    <lineage>
        <taxon>Bacteria</taxon>
        <taxon>Pseudomonadati</taxon>
        <taxon>Pseudomonadota</taxon>
        <taxon>Alphaproteobacteria</taxon>
        <taxon>Rhodobacterales</taxon>
        <taxon>Paracoccaceae</taxon>
        <taxon>Albimonas</taxon>
    </lineage>
</organism>
<feature type="region of interest" description="Disordered" evidence="1">
    <location>
        <begin position="148"/>
        <end position="171"/>
    </location>
</feature>
<feature type="compositionally biased region" description="Acidic residues" evidence="1">
    <location>
        <begin position="107"/>
        <end position="120"/>
    </location>
</feature>
<evidence type="ECO:0000256" key="1">
    <source>
        <dbReference type="SAM" id="MobiDB-lite"/>
    </source>
</evidence>
<feature type="region of interest" description="Disordered" evidence="1">
    <location>
        <begin position="1"/>
        <end position="29"/>
    </location>
</feature>
<sequence length="187" mass="19922">MSRSAAAVPAPEFSRPVRVNDLPPNGDKLQAKAGAEERAALARRFGVKKVERFGFRGEVRPEADGWRVEGEVRARVVQPCVVTLEDVAQELAEPFSRLYLPGAPEPDLADIDPSEDDDPPEPLGHRIDPGEVAAEIAALAIDPYPRAPGATFAAPAVGPDGAEEEDGAARPFAALAALRERLDKDDG</sequence>
<accession>A0A1H3A7I6</accession>
<reference evidence="2 3" key="1">
    <citation type="submission" date="2016-10" db="EMBL/GenBank/DDBJ databases">
        <authorList>
            <person name="de Groot N.N."/>
        </authorList>
    </citation>
    <scope>NUCLEOTIDE SEQUENCE [LARGE SCALE GENOMIC DNA]</scope>
    <source>
        <strain evidence="2 3">DSM 17890</strain>
    </source>
</reference>
<dbReference type="OrthoDB" id="8443793at2"/>
<dbReference type="STRING" id="356660.SAMN05444336_10464"/>